<dbReference type="SUPFAM" id="SSF51556">
    <property type="entry name" value="Metallo-dependent hydrolases"/>
    <property type="match status" value="1"/>
</dbReference>
<dbReference type="InterPro" id="IPR001130">
    <property type="entry name" value="TatD-like"/>
</dbReference>
<dbReference type="InterPro" id="IPR015991">
    <property type="entry name" value="TatD/YcfH-like"/>
</dbReference>
<dbReference type="EC" id="3.1.21.-" evidence="4"/>
<dbReference type="GO" id="GO:0004536">
    <property type="term" value="F:DNA nuclease activity"/>
    <property type="evidence" value="ECO:0007669"/>
    <property type="project" value="InterPro"/>
</dbReference>
<feature type="binding site" evidence="3">
    <location>
        <position position="33"/>
    </location>
    <ligand>
        <name>a divalent metal cation</name>
        <dbReference type="ChEBI" id="CHEBI:60240"/>
        <label>1</label>
    </ligand>
</feature>
<reference evidence="4 5" key="1">
    <citation type="journal article" date="2003" name="Genome Res.">
        <title>Genome analysis of F. nucleatum sub spp vincentii and its comparison with the genome of F. nucleatum ATCC 25586.</title>
        <authorList>
            <person name="Kapatral V."/>
            <person name="Ivanova N."/>
            <person name="Anderson I."/>
            <person name="Reznik G."/>
            <person name="Bhattacharyya A."/>
            <person name="Gardner W.L."/>
            <person name="Mikhailova N."/>
            <person name="Lapidus A."/>
            <person name="Larsen N."/>
            <person name="D'Souza M."/>
            <person name="Walunas T."/>
            <person name="Haselkorn R."/>
            <person name="Overbeek R."/>
            <person name="Kyrpides N."/>
        </authorList>
    </citation>
    <scope>NUCLEOTIDE SEQUENCE [LARGE SCALE GENOMIC DNA]</scope>
    <source>
        <strain evidence="4 5">ATCC 49256</strain>
    </source>
</reference>
<comment type="caution">
    <text evidence="4">The sequence shown here is derived from an EMBL/GenBank/DDBJ whole genome shotgun (WGS) entry which is preliminary data.</text>
</comment>
<dbReference type="PANTHER" id="PTHR46124">
    <property type="entry name" value="D-AMINOACYL-TRNA DEACYLASE"/>
    <property type="match status" value="1"/>
</dbReference>
<keyword evidence="2 4" id="KW-0378">Hydrolase</keyword>
<dbReference type="PROSITE" id="PS01137">
    <property type="entry name" value="TATD_1"/>
    <property type="match status" value="1"/>
</dbReference>
<dbReference type="FunFam" id="3.20.20.140:FF:000005">
    <property type="entry name" value="TatD family hydrolase"/>
    <property type="match status" value="1"/>
</dbReference>
<dbReference type="NCBIfam" id="TIGR00010">
    <property type="entry name" value="YchF/TatD family DNA exonuclease"/>
    <property type="match status" value="1"/>
</dbReference>
<dbReference type="PROSITE" id="PS01090">
    <property type="entry name" value="TATD_2"/>
    <property type="match status" value="1"/>
</dbReference>
<feature type="binding site" evidence="3">
    <location>
        <position position="118"/>
    </location>
    <ligand>
        <name>a divalent metal cation</name>
        <dbReference type="ChEBI" id="CHEBI:60240"/>
        <label>1</label>
    </ligand>
</feature>
<feature type="binding site" evidence="3">
    <location>
        <position position="226"/>
    </location>
    <ligand>
        <name>a divalent metal cation</name>
        <dbReference type="ChEBI" id="CHEBI:60240"/>
        <label>1</label>
    </ligand>
</feature>
<dbReference type="Proteomes" id="UP000006454">
    <property type="component" value="Unassembled WGS sequence"/>
</dbReference>
<dbReference type="PANTHER" id="PTHR46124:SF2">
    <property type="entry name" value="D-AMINOACYL-TRNA DEACYLASE"/>
    <property type="match status" value="1"/>
</dbReference>
<name>Q7P2V7_FUSVC</name>
<feature type="binding site" evidence="3">
    <location>
        <position position="35"/>
    </location>
    <ligand>
        <name>a divalent metal cation</name>
        <dbReference type="ChEBI" id="CHEBI:60240"/>
        <label>1</label>
    </ligand>
</feature>
<dbReference type="GO" id="GO:0046872">
    <property type="term" value="F:metal ion binding"/>
    <property type="evidence" value="ECO:0007669"/>
    <property type="project" value="UniProtKB-KW"/>
</dbReference>
<evidence type="ECO:0000313" key="5">
    <source>
        <dbReference type="Proteomes" id="UP000006454"/>
    </source>
</evidence>
<protein>
    <submittedName>
        <fullName evidence="4">SEC-INDEPENDENT PROTEIN TATD</fullName>
        <ecNumber evidence="4">3.1.21.-</ecNumber>
    </submittedName>
</protein>
<dbReference type="CDD" id="cd01310">
    <property type="entry name" value="TatD_DNAse"/>
    <property type="match status" value="1"/>
</dbReference>
<dbReference type="Gene3D" id="3.20.20.140">
    <property type="entry name" value="Metal-dependent hydrolases"/>
    <property type="match status" value="1"/>
</dbReference>
<dbReference type="Pfam" id="PF01026">
    <property type="entry name" value="TatD_DNase"/>
    <property type="match status" value="1"/>
</dbReference>
<sequence>MQFFACKKNIYMCYNKMKKILKGRIKMKIIDSHVHLNLEQFDDDREEVFKRIEEKLDFVVNIGFDLESSEKSIEYANKYPFIYAVIGFHPDEIEGYSDEAEKKLEELSKNPKVLAIGEIGLDYHWMTRPREEQWKIFRKQLELARKVNKPVVIHTREAMEDTINILNEFPDITGILHCYPGSVETAKRMIDRFYLGIGGVLTFKNARKLVEVVTEIPIEKLVIETDCPYMAPTPYRGQRNEPIYTEEVAKKIAELKNMSYEDVVRITNENTRKAFKML</sequence>
<dbReference type="InterPro" id="IPR018228">
    <property type="entry name" value="DNase_TatD-rel_CS"/>
</dbReference>
<dbReference type="PIRSF" id="PIRSF005902">
    <property type="entry name" value="DNase_TatD"/>
    <property type="match status" value="1"/>
</dbReference>
<dbReference type="EMBL" id="AABF01000029">
    <property type="protein sequence ID" value="EAA24491.1"/>
    <property type="molecule type" value="Genomic_DNA"/>
</dbReference>
<evidence type="ECO:0000256" key="1">
    <source>
        <dbReference type="ARBA" id="ARBA00022723"/>
    </source>
</evidence>
<organism evidence="4 5">
    <name type="scientific">Fusobacterium vincentii ATCC 49256</name>
    <dbReference type="NCBI Taxonomy" id="209882"/>
    <lineage>
        <taxon>Bacteria</taxon>
        <taxon>Fusobacteriati</taxon>
        <taxon>Fusobacteriota</taxon>
        <taxon>Fusobacteriia</taxon>
        <taxon>Fusobacteriales</taxon>
        <taxon>Fusobacteriaceae</taxon>
        <taxon>Fusobacterium</taxon>
    </lineage>
</organism>
<feature type="binding site" evidence="3">
    <location>
        <position position="177"/>
    </location>
    <ligand>
        <name>a divalent metal cation</name>
        <dbReference type="ChEBI" id="CHEBI:60240"/>
        <label>2</label>
    </ligand>
</feature>
<evidence type="ECO:0000313" key="4">
    <source>
        <dbReference type="EMBL" id="EAA24491.1"/>
    </source>
</evidence>
<dbReference type="GO" id="GO:0016788">
    <property type="term" value="F:hydrolase activity, acting on ester bonds"/>
    <property type="evidence" value="ECO:0007669"/>
    <property type="project" value="InterPro"/>
</dbReference>
<accession>Q7P2V7</accession>
<gene>
    <name evidence="4" type="ORF">FNV1467</name>
</gene>
<proteinExistence type="predicted"/>
<dbReference type="GO" id="GO:0005829">
    <property type="term" value="C:cytosol"/>
    <property type="evidence" value="ECO:0007669"/>
    <property type="project" value="TreeGrafter"/>
</dbReference>
<feature type="binding site" evidence="3">
    <location>
        <position position="154"/>
    </location>
    <ligand>
        <name>a divalent metal cation</name>
        <dbReference type="ChEBI" id="CHEBI:60240"/>
        <label>2</label>
    </ligand>
</feature>
<dbReference type="AlphaFoldDB" id="Q7P2V7"/>
<dbReference type="InterPro" id="IPR032466">
    <property type="entry name" value="Metal_Hydrolase"/>
</dbReference>
<keyword evidence="1 3" id="KW-0479">Metal-binding</keyword>
<evidence type="ECO:0000256" key="3">
    <source>
        <dbReference type="PIRSR" id="PIRSR005902-1"/>
    </source>
</evidence>
<dbReference type="PROSITE" id="PS01091">
    <property type="entry name" value="TATD_3"/>
    <property type="match status" value="1"/>
</dbReference>
<evidence type="ECO:0000256" key="2">
    <source>
        <dbReference type="ARBA" id="ARBA00022801"/>
    </source>
</evidence>